<name>A0A6I6JWB8_9BACT</name>
<gene>
    <name evidence="4" type="ORF">GM418_12230</name>
</gene>
<feature type="domain" description="DUF2147" evidence="3">
    <location>
        <begin position="27"/>
        <end position="144"/>
    </location>
</feature>
<keyword evidence="2" id="KW-0732">Signal</keyword>
<dbReference type="RefSeq" id="WP_158866520.1">
    <property type="nucleotide sequence ID" value="NZ_CP046401.1"/>
</dbReference>
<evidence type="ECO:0000256" key="2">
    <source>
        <dbReference type="SAM" id="SignalP"/>
    </source>
</evidence>
<accession>A0A6I6JWB8</accession>
<dbReference type="Gene3D" id="2.40.128.520">
    <property type="match status" value="1"/>
</dbReference>
<evidence type="ECO:0000313" key="5">
    <source>
        <dbReference type="Proteomes" id="UP000428260"/>
    </source>
</evidence>
<evidence type="ECO:0000313" key="4">
    <source>
        <dbReference type="EMBL" id="QGY44397.1"/>
    </source>
</evidence>
<organism evidence="4 5">
    <name type="scientific">Maribellus comscasis</name>
    <dbReference type="NCBI Taxonomy" id="2681766"/>
    <lineage>
        <taxon>Bacteria</taxon>
        <taxon>Pseudomonadati</taxon>
        <taxon>Bacteroidota</taxon>
        <taxon>Bacteroidia</taxon>
        <taxon>Marinilabiliales</taxon>
        <taxon>Prolixibacteraceae</taxon>
        <taxon>Maribellus</taxon>
    </lineage>
</organism>
<sequence>MKKLIVLFLLATYAIAGFSQDADKILGVWWNDEKTTKIEVEKKDGKYIGTIVYMIPEKYENGQPPKDKENPEPELRDRSIVGLQILKGFEYNAKKEEWKEGTIYDPKSGNTYDCYGWMENDDLLKLKGFVGGMRWLGRSSEWYRTTL</sequence>
<protein>
    <submittedName>
        <fullName evidence="4">DUF2147 domain-containing protein</fullName>
    </submittedName>
</protein>
<dbReference type="Proteomes" id="UP000428260">
    <property type="component" value="Chromosome"/>
</dbReference>
<reference evidence="4" key="1">
    <citation type="submission" date="2019-11" db="EMBL/GenBank/DDBJ databases">
        <authorList>
            <person name="Zheng R.K."/>
            <person name="Sun C.M."/>
        </authorList>
    </citation>
    <scope>NUCLEOTIDE SEQUENCE [LARGE SCALE GENOMIC DNA]</scope>
    <source>
        <strain evidence="4">WC007</strain>
    </source>
</reference>
<evidence type="ECO:0000256" key="1">
    <source>
        <dbReference type="SAM" id="MobiDB-lite"/>
    </source>
</evidence>
<feature type="chain" id="PRO_5026020352" evidence="2">
    <location>
        <begin position="22"/>
        <end position="147"/>
    </location>
</feature>
<dbReference type="KEGG" id="mcos:GM418_12230"/>
<evidence type="ECO:0000259" key="3">
    <source>
        <dbReference type="Pfam" id="PF09917"/>
    </source>
</evidence>
<feature type="region of interest" description="Disordered" evidence="1">
    <location>
        <begin position="58"/>
        <end position="77"/>
    </location>
</feature>
<dbReference type="InterPro" id="IPR019223">
    <property type="entry name" value="DUF2147"/>
</dbReference>
<dbReference type="PANTHER" id="PTHR36919">
    <property type="entry name" value="BLR1215 PROTEIN"/>
    <property type="match status" value="1"/>
</dbReference>
<feature type="signal peptide" evidence="2">
    <location>
        <begin position="1"/>
        <end position="21"/>
    </location>
</feature>
<dbReference type="EMBL" id="CP046401">
    <property type="protein sequence ID" value="QGY44397.1"/>
    <property type="molecule type" value="Genomic_DNA"/>
</dbReference>
<dbReference type="AlphaFoldDB" id="A0A6I6JWB8"/>
<dbReference type="PANTHER" id="PTHR36919:SF2">
    <property type="entry name" value="BLL6627 PROTEIN"/>
    <property type="match status" value="1"/>
</dbReference>
<proteinExistence type="predicted"/>
<dbReference type="Pfam" id="PF09917">
    <property type="entry name" value="DUF2147"/>
    <property type="match status" value="1"/>
</dbReference>
<keyword evidence="5" id="KW-1185">Reference proteome</keyword>